<organism evidence="7">
    <name type="scientific">Enterobius vermicularis</name>
    <name type="common">Human pinworm</name>
    <dbReference type="NCBI Taxonomy" id="51028"/>
    <lineage>
        <taxon>Eukaryota</taxon>
        <taxon>Metazoa</taxon>
        <taxon>Ecdysozoa</taxon>
        <taxon>Nematoda</taxon>
        <taxon>Chromadorea</taxon>
        <taxon>Rhabditida</taxon>
        <taxon>Spirurina</taxon>
        <taxon>Oxyuridomorpha</taxon>
        <taxon>Oxyuroidea</taxon>
        <taxon>Oxyuridae</taxon>
        <taxon>Enterobius</taxon>
    </lineage>
</organism>
<feature type="compositionally biased region" description="Basic and acidic residues" evidence="2">
    <location>
        <begin position="17"/>
        <end position="27"/>
    </location>
</feature>
<sequence>MDELARCRPASINSRSPTDESPKSNHDSVGKFKIISFVNDKSSNDVGGSTSRKIVVSSPVSLQSLIDSRKNASSSETFTTSFLKICPRDEITLNTVQGENDLIDIIALKNEGNKSVMYEILVSSSEKFRARPNTGTIAAGATDLIHIHLLSEYKHTIDQDNIAIVAVEVGTPTNSNFETVFKKADEKATVAYRLGCHLAGNVKNPSTHQTSDSSDKLEFTINQLALCSQKQPYNKSAADEMRPNLDGFIKQKPLADSRKNASSSETITNKFLKICPRDEITLNTIRGESDPVDIIALKNESTKYVFYKIKITSPEKFRVRPSTGIVAAGDTDLVRVYVQKEYKNSVNQDRFLIMAVEAETRESSNFASLWKNADEGSKVEHKLRCRFAGSTENNSALQSAPDVDDSLRQQIAQISKSQWYLTIIIVILVGLHLVSLFFTWKIYYSVSSSQELLHLKDTETRNIEPIDVDSEL</sequence>
<dbReference type="InterPro" id="IPR013783">
    <property type="entry name" value="Ig-like_fold"/>
</dbReference>
<dbReference type="GO" id="GO:0140284">
    <property type="term" value="C:endoplasmic reticulum-endosome membrane contact site"/>
    <property type="evidence" value="ECO:0007669"/>
    <property type="project" value="TreeGrafter"/>
</dbReference>
<evidence type="ECO:0000313" key="5">
    <source>
        <dbReference type="EMBL" id="VDD90333.1"/>
    </source>
</evidence>
<dbReference type="OrthoDB" id="407959at2759"/>
<keyword evidence="3" id="KW-1133">Transmembrane helix</keyword>
<dbReference type="Pfam" id="PF00635">
    <property type="entry name" value="Motile_Sperm"/>
    <property type="match status" value="2"/>
</dbReference>
<dbReference type="SUPFAM" id="SSF49354">
    <property type="entry name" value="PapD-like"/>
    <property type="match status" value="2"/>
</dbReference>
<dbReference type="PROSITE" id="PS50202">
    <property type="entry name" value="MSP"/>
    <property type="match status" value="2"/>
</dbReference>
<keyword evidence="3" id="KW-0812">Transmembrane</keyword>
<dbReference type="InterPro" id="IPR000535">
    <property type="entry name" value="MSP_dom"/>
</dbReference>
<dbReference type="GO" id="GO:0012505">
    <property type="term" value="C:endomembrane system"/>
    <property type="evidence" value="ECO:0007669"/>
    <property type="project" value="TreeGrafter"/>
</dbReference>
<feature type="domain" description="MSP" evidence="4">
    <location>
        <begin position="271"/>
        <end position="388"/>
    </location>
</feature>
<evidence type="ECO:0000313" key="7">
    <source>
        <dbReference type="WBParaSite" id="EVEC_0000547301-mRNA-1"/>
    </source>
</evidence>
<feature type="domain" description="MSP" evidence="4">
    <location>
        <begin position="82"/>
        <end position="199"/>
    </location>
</feature>
<dbReference type="InterPro" id="IPR008962">
    <property type="entry name" value="PapD-like_sf"/>
</dbReference>
<reference evidence="5 6" key="2">
    <citation type="submission" date="2018-10" db="EMBL/GenBank/DDBJ databases">
        <authorList>
            <consortium name="Pathogen Informatics"/>
        </authorList>
    </citation>
    <scope>NUCLEOTIDE SEQUENCE [LARGE SCALE GENOMIC DNA]</scope>
</reference>
<keyword evidence="1" id="KW-0963">Cytoplasm</keyword>
<feature type="region of interest" description="Disordered" evidence="2">
    <location>
        <begin position="1"/>
        <end position="27"/>
    </location>
</feature>
<evidence type="ECO:0000259" key="4">
    <source>
        <dbReference type="PROSITE" id="PS50202"/>
    </source>
</evidence>
<reference evidence="7" key="1">
    <citation type="submission" date="2017-02" db="UniProtKB">
        <authorList>
            <consortium name="WormBaseParasite"/>
        </authorList>
    </citation>
    <scope>IDENTIFICATION</scope>
</reference>
<dbReference type="STRING" id="51028.A0A0N4V5G1"/>
<accession>A0A0N4V5G1</accession>
<dbReference type="Proteomes" id="UP000274131">
    <property type="component" value="Unassembled WGS sequence"/>
</dbReference>
<gene>
    <name evidence="5" type="ORF">EVEC_LOCUS5084</name>
</gene>
<keyword evidence="1" id="KW-0206">Cytoskeleton</keyword>
<evidence type="ECO:0000256" key="2">
    <source>
        <dbReference type="SAM" id="MobiDB-lite"/>
    </source>
</evidence>
<dbReference type="Gene3D" id="2.60.40.10">
    <property type="entry name" value="Immunoglobulins"/>
    <property type="match status" value="2"/>
</dbReference>
<proteinExistence type="predicted"/>
<dbReference type="InterPro" id="IPR053012">
    <property type="entry name" value="ER-organelle_contact"/>
</dbReference>
<feature type="transmembrane region" description="Helical" evidence="3">
    <location>
        <begin position="419"/>
        <end position="440"/>
    </location>
</feature>
<keyword evidence="6" id="KW-1185">Reference proteome</keyword>
<dbReference type="AlphaFoldDB" id="A0A0N4V5G1"/>
<protein>
    <recommendedName>
        <fullName evidence="1">Major sperm protein</fullName>
    </recommendedName>
</protein>
<keyword evidence="3" id="KW-0472">Membrane</keyword>
<evidence type="ECO:0000256" key="3">
    <source>
        <dbReference type="SAM" id="Phobius"/>
    </source>
</evidence>
<name>A0A0N4V5G1_ENTVE</name>
<dbReference type="PANTHER" id="PTHR46384">
    <property type="entry name" value="MOTILE SPERM DOMAIN-CONTAINING PROTEIN 2"/>
    <property type="match status" value="1"/>
</dbReference>
<comment type="function">
    <text evidence="1">Central component in molecular interactions underlying sperm crawling. Forms an extensive filament system that extends from sperm villipoda, along the leading edge of the pseudopod.</text>
</comment>
<dbReference type="WBParaSite" id="EVEC_0000547301-mRNA-1">
    <property type="protein sequence ID" value="EVEC_0000547301-mRNA-1"/>
    <property type="gene ID" value="EVEC_0000547301"/>
</dbReference>
<evidence type="ECO:0000256" key="1">
    <source>
        <dbReference type="RuleBase" id="RU003425"/>
    </source>
</evidence>
<evidence type="ECO:0000313" key="6">
    <source>
        <dbReference type="Proteomes" id="UP000274131"/>
    </source>
</evidence>
<dbReference type="PANTHER" id="PTHR46384:SF1">
    <property type="entry name" value="MOTILE SPERM DOMAIN-CONTAINING PROTEIN 2"/>
    <property type="match status" value="1"/>
</dbReference>
<dbReference type="EMBL" id="UXUI01008049">
    <property type="protein sequence ID" value="VDD90333.1"/>
    <property type="molecule type" value="Genomic_DNA"/>
</dbReference>